<accession>A0A2I4ELE1</accession>
<dbReference type="RefSeq" id="XP_018820219.2">
    <property type="nucleotide sequence ID" value="XM_018964674.2"/>
</dbReference>
<dbReference type="PROSITE" id="PS50005">
    <property type="entry name" value="TPR"/>
    <property type="match status" value="1"/>
</dbReference>
<dbReference type="PANTHER" id="PTHR21405:SF0">
    <property type="entry name" value="TETRATRICOPEPTIDE REPEAT PROTEIN 36"/>
    <property type="match status" value="1"/>
</dbReference>
<dbReference type="AlphaFoldDB" id="A0A2I4ELE1"/>
<evidence type="ECO:0000313" key="3">
    <source>
        <dbReference type="RefSeq" id="XP_018820219.2"/>
    </source>
</evidence>
<evidence type="ECO:0000313" key="2">
    <source>
        <dbReference type="Proteomes" id="UP000235220"/>
    </source>
</evidence>
<dbReference type="GeneID" id="108990655"/>
<dbReference type="PANTHER" id="PTHR21405">
    <property type="entry name" value="CDNA SEQUENCE BC021608"/>
    <property type="match status" value="1"/>
</dbReference>
<dbReference type="SUPFAM" id="SSF48452">
    <property type="entry name" value="TPR-like"/>
    <property type="match status" value="1"/>
</dbReference>
<dbReference type="InterPro" id="IPR019734">
    <property type="entry name" value="TPR_rpt"/>
</dbReference>
<reference evidence="3" key="1">
    <citation type="submission" date="2025-08" db="UniProtKB">
        <authorList>
            <consortium name="RefSeq"/>
        </authorList>
    </citation>
    <scope>IDENTIFICATION</scope>
    <source>
        <tissue evidence="3">Leaves</tissue>
    </source>
</reference>
<sequence length="246" mass="27239">MAPEIVLQLALLTLALAMFFAIHRLPKGALTKLRTKHRATLLSNRHFVQGSHLLDRARSTPHRIQSLTHAKSALLEAEKAVSLSPKDPAPHILKAMALDLLGHKTSALRSLDLALSSPRVRSIVGKERGDALVKRAELKLGMNRKRRVDSAVEDLVEAGRVSGDSNTRAYCLLGECYEWKGRKEEAREAFENALRVQPDSVAARHALDRLRVPKPLILSKVSPKGAARDPHVRVKVRTWPPLATTQ</sequence>
<dbReference type="Pfam" id="PF00515">
    <property type="entry name" value="TPR_1"/>
    <property type="match status" value="1"/>
</dbReference>
<proteinExistence type="inferred from homology"/>
<dbReference type="Gramene" id="Jr11_06270_p1">
    <property type="protein sequence ID" value="cds.Jr11_06270_p1"/>
    <property type="gene ID" value="Jr11_06270"/>
</dbReference>
<dbReference type="STRING" id="51240.A0A2I4ELE1"/>
<comment type="similarity">
    <text evidence="1">Belongs to the TTC36 family.</text>
</comment>
<dbReference type="InterPro" id="IPR038906">
    <property type="entry name" value="TTC36"/>
</dbReference>
<keyword evidence="2" id="KW-1185">Reference proteome</keyword>
<evidence type="ECO:0000256" key="1">
    <source>
        <dbReference type="ARBA" id="ARBA00006995"/>
    </source>
</evidence>
<name>A0A2I4ELE1_JUGRE</name>
<dbReference type="PROSITE" id="PS50293">
    <property type="entry name" value="TPR_REGION"/>
    <property type="match status" value="1"/>
</dbReference>
<dbReference type="Gene3D" id="1.25.40.10">
    <property type="entry name" value="Tetratricopeptide repeat domain"/>
    <property type="match status" value="1"/>
</dbReference>
<dbReference type="FunCoup" id="A0A2I4ELE1">
    <property type="interactions" value="1073"/>
</dbReference>
<dbReference type="SMART" id="SM00028">
    <property type="entry name" value="TPR"/>
    <property type="match status" value="1"/>
</dbReference>
<dbReference type="KEGG" id="jre:108990655"/>
<dbReference type="Proteomes" id="UP000235220">
    <property type="component" value="Chromosome 11"/>
</dbReference>
<dbReference type="OrthoDB" id="1870799at2759"/>
<gene>
    <name evidence="3" type="primary">LOC108990655</name>
</gene>
<organism evidence="2 3">
    <name type="scientific">Juglans regia</name>
    <name type="common">English walnut</name>
    <dbReference type="NCBI Taxonomy" id="51240"/>
    <lineage>
        <taxon>Eukaryota</taxon>
        <taxon>Viridiplantae</taxon>
        <taxon>Streptophyta</taxon>
        <taxon>Embryophyta</taxon>
        <taxon>Tracheophyta</taxon>
        <taxon>Spermatophyta</taxon>
        <taxon>Magnoliopsida</taxon>
        <taxon>eudicotyledons</taxon>
        <taxon>Gunneridae</taxon>
        <taxon>Pentapetalae</taxon>
        <taxon>rosids</taxon>
        <taxon>fabids</taxon>
        <taxon>Fagales</taxon>
        <taxon>Juglandaceae</taxon>
        <taxon>Juglans</taxon>
    </lineage>
</organism>
<protein>
    <submittedName>
        <fullName evidence="3">Uncharacterized protein LOC108990655 isoform X1</fullName>
    </submittedName>
</protein>
<dbReference type="InterPro" id="IPR011990">
    <property type="entry name" value="TPR-like_helical_dom_sf"/>
</dbReference>